<evidence type="ECO:0000313" key="2">
    <source>
        <dbReference type="Proteomes" id="UP000199470"/>
    </source>
</evidence>
<accession>A0A1I4QA31</accession>
<dbReference type="STRING" id="758825.SAMN02982985_03827"/>
<dbReference type="SUPFAM" id="SSF55961">
    <property type="entry name" value="Bet v1-like"/>
    <property type="match status" value="1"/>
</dbReference>
<evidence type="ECO:0008006" key="3">
    <source>
        <dbReference type="Google" id="ProtNLM"/>
    </source>
</evidence>
<keyword evidence="2" id="KW-1185">Reference proteome</keyword>
<dbReference type="AlphaFoldDB" id="A0A1I4QA31"/>
<name>A0A1I4QA31_9BURK</name>
<evidence type="ECO:0000313" key="1">
    <source>
        <dbReference type="EMBL" id="SFM36545.1"/>
    </source>
</evidence>
<reference evidence="1 2" key="1">
    <citation type="submission" date="2016-10" db="EMBL/GenBank/DDBJ databases">
        <authorList>
            <person name="de Groot N.N."/>
        </authorList>
    </citation>
    <scope>NUCLEOTIDE SEQUENCE [LARGE SCALE GENOMIC DNA]</scope>
    <source>
        <strain evidence="1 2">ATCC 43154</strain>
    </source>
</reference>
<sequence length="176" mass="20089">MREWGAPASGSLDGTIMKFEHLIEINDPLNPLIDSLSLEQLWRGLVLRAESPKLFVPHLDECVIEQRTERGFHRRQRYGELVIVDQVVLEPMREVRVEVAEQKDISASSLRMIIEAPHPDTLFVRFKYDDGHDAATDAANAMYDEFRRSAYQESDIDTIGILRDLAAEGRLDALLN</sequence>
<dbReference type="Pfam" id="PF08982">
    <property type="entry name" value="AtaL"/>
    <property type="match status" value="1"/>
</dbReference>
<dbReference type="Gene3D" id="3.30.530.20">
    <property type="match status" value="1"/>
</dbReference>
<gene>
    <name evidence="1" type="ORF">SAMN02982985_03827</name>
</gene>
<protein>
    <recommendedName>
        <fullName evidence="3">DUF1857 domain-containing protein</fullName>
    </recommendedName>
</protein>
<organism evidence="1 2">
    <name type="scientific">Rugamonas rubra</name>
    <dbReference type="NCBI Taxonomy" id="758825"/>
    <lineage>
        <taxon>Bacteria</taxon>
        <taxon>Pseudomonadati</taxon>
        <taxon>Pseudomonadota</taxon>
        <taxon>Betaproteobacteria</taxon>
        <taxon>Burkholderiales</taxon>
        <taxon>Oxalobacteraceae</taxon>
        <taxon>Telluria group</taxon>
        <taxon>Rugamonas</taxon>
    </lineage>
</organism>
<dbReference type="InterPro" id="IPR015075">
    <property type="entry name" value="AtaL"/>
</dbReference>
<proteinExistence type="predicted"/>
<dbReference type="InterPro" id="IPR023393">
    <property type="entry name" value="START-like_dom_sf"/>
</dbReference>
<dbReference type="Proteomes" id="UP000199470">
    <property type="component" value="Unassembled WGS sequence"/>
</dbReference>
<dbReference type="EMBL" id="FOTW01000018">
    <property type="protein sequence ID" value="SFM36545.1"/>
    <property type="molecule type" value="Genomic_DNA"/>
</dbReference>